<keyword evidence="1" id="KW-0732">Signal</keyword>
<name>C0N4M0_9GAMM</name>
<accession>C0N4M0</accession>
<evidence type="ECO:0000256" key="1">
    <source>
        <dbReference type="SAM" id="SignalP"/>
    </source>
</evidence>
<dbReference type="AlphaFoldDB" id="C0N4M0"/>
<feature type="signal peptide" evidence="1">
    <location>
        <begin position="1"/>
        <end position="21"/>
    </location>
</feature>
<feature type="chain" id="PRO_5002900960" description="Alginate export domain-containing protein" evidence="1">
    <location>
        <begin position="22"/>
        <end position="420"/>
    </location>
</feature>
<dbReference type="InterPro" id="IPR023614">
    <property type="entry name" value="Porin_dom_sf"/>
</dbReference>
<dbReference type="EMBL" id="GG657895">
    <property type="protein sequence ID" value="EEF80245.1"/>
    <property type="molecule type" value="Genomic_DNA"/>
</dbReference>
<gene>
    <name evidence="2" type="ORF">MDMS009_1141</name>
</gene>
<evidence type="ECO:0008006" key="4">
    <source>
        <dbReference type="Google" id="ProtNLM"/>
    </source>
</evidence>
<evidence type="ECO:0000313" key="2">
    <source>
        <dbReference type="EMBL" id="EEF80245.1"/>
    </source>
</evidence>
<dbReference type="OrthoDB" id="9767539at2"/>
<evidence type="ECO:0000313" key="3">
    <source>
        <dbReference type="Proteomes" id="UP000004679"/>
    </source>
</evidence>
<protein>
    <recommendedName>
        <fullName evidence="4">Alginate export domain-containing protein</fullName>
    </recommendedName>
</protein>
<reference evidence="2 3" key="1">
    <citation type="journal article" date="2011" name="J. Bacteriol.">
        <title>Draft genome sequence of the chemolithoheterotrophic, halophilic methylotroph Methylophaga thiooxydans DMS010.</title>
        <authorList>
            <person name="Boden R."/>
            <person name="Ferriera S."/>
            <person name="Johnson J."/>
            <person name="Kelly D.P."/>
            <person name="Murrell J.C."/>
            <person name="Schafer H."/>
        </authorList>
    </citation>
    <scope>NUCLEOTIDE SEQUENCE [LARGE SCALE GENOMIC DNA]</scope>
    <source>
        <strain evidence="2 3">DMS010</strain>
    </source>
</reference>
<keyword evidence="3" id="KW-1185">Reference proteome</keyword>
<sequence>MPQLKKLTALTLIATGLSSFAFVPATAQAEDAFMEALTGGKVSFSARARYETVQQDNALDDADAFTLRTTLGYKTGAFHGFSGFVEFEDVSHLGSDKFNAAGTNGEPGYSIVADPEGTEVNQAYLAYNNFDTTFKFGRQIITFRDAPFHRYIGTVGWRQNWQTFDALSIVNKSLPDTTLSYAYIDKVQTIFGDDGNLAALMVDDGEIHMDSHLFNAQYSGLPIGNLEGYAYLLDYEDSVDDSAYSRATYGVRLAGAQAINDDFKVVYTAEYATQDDYADGEMDQQDYSLVELGGKYKGWLLKLSHETQEGDGTFSFRTPLGTNHAYQGWADNFLNTPAAGLEDTYVTLVGNVMGAKLVAVYHDFETDEGSLDAGDEFDIMLAKTFNKHYTLGVKYADYNADEEFGGVDTEKFWLWGQVKF</sequence>
<dbReference type="Proteomes" id="UP000004679">
    <property type="component" value="Unassembled WGS sequence"/>
</dbReference>
<proteinExistence type="predicted"/>
<dbReference type="RefSeq" id="WP_008290776.1">
    <property type="nucleotide sequence ID" value="NZ_GG657895.1"/>
</dbReference>
<dbReference type="HOGENOM" id="CLU_045097_0_0_6"/>
<dbReference type="Gene3D" id="2.40.160.10">
    <property type="entry name" value="Porin"/>
    <property type="match status" value="1"/>
</dbReference>
<organism evidence="2 3">
    <name type="scientific">Methylophaga thiooxydans DMS010</name>
    <dbReference type="NCBI Taxonomy" id="637616"/>
    <lineage>
        <taxon>Bacteria</taxon>
        <taxon>Pseudomonadati</taxon>
        <taxon>Pseudomonadota</taxon>
        <taxon>Gammaproteobacteria</taxon>
        <taxon>Thiotrichales</taxon>
        <taxon>Piscirickettsiaceae</taxon>
        <taxon>Methylophaga</taxon>
    </lineage>
</organism>